<evidence type="ECO:0000313" key="3">
    <source>
        <dbReference type="Proteomes" id="UP000324781"/>
    </source>
</evidence>
<sequence length="321" mass="34002">MRHKIIYLALMVIGLCFLPVVAFADSPEATLSIDGGPPVTYPSVQAAVDAVTANPGTDFVIEIAAGTLTDEINIEQQANKNVVIRPQPGATVTVKNTINIDGRGDINSPETLLIQGLHFDLTGTTVENSILIPNPGVGFNYAHNVTINGCTFKGEPSGGVAQVAVRVATGAGARNIAIMNSNANDLHSLGQLNAISGYVFVQNCIVSEVTEGGINYYGTADLIVDSCKFDVQSYAVRSGQSAGAPSTGTVTINNSVLNTNSATDGAVVLRVQEILISFTPISPIRLLRPDRPCRPSVLPVSILTSWSRTWWEIFPTLQRTP</sequence>
<dbReference type="AlphaFoldDB" id="A0A1M6GTZ1"/>
<proteinExistence type="predicted"/>
<accession>A0A1M6GTZ1</accession>
<evidence type="ECO:0000256" key="1">
    <source>
        <dbReference type="SAM" id="SignalP"/>
    </source>
</evidence>
<dbReference type="InterPro" id="IPR012334">
    <property type="entry name" value="Pectin_lyas_fold"/>
</dbReference>
<dbReference type="InterPro" id="IPR011050">
    <property type="entry name" value="Pectin_lyase_fold/virulence"/>
</dbReference>
<keyword evidence="3" id="KW-1185">Reference proteome</keyword>
<name>A0A1M6GTZ1_9FIRM</name>
<dbReference type="Gene3D" id="2.160.20.10">
    <property type="entry name" value="Single-stranded right-handed beta-helix, Pectin lyase-like"/>
    <property type="match status" value="1"/>
</dbReference>
<dbReference type="Proteomes" id="UP000324781">
    <property type="component" value="Unassembled WGS sequence"/>
</dbReference>
<dbReference type="RefSeq" id="WP_149678827.1">
    <property type="nucleotide sequence ID" value="NZ_FQZP01000026.1"/>
</dbReference>
<dbReference type="EMBL" id="FQZP01000026">
    <property type="protein sequence ID" value="SHJ13359.1"/>
    <property type="molecule type" value="Genomic_DNA"/>
</dbReference>
<evidence type="ECO:0000313" key="2">
    <source>
        <dbReference type="EMBL" id="SHJ13359.1"/>
    </source>
</evidence>
<feature type="chain" id="PRO_5009917875" description="Right handed beta helix region" evidence="1">
    <location>
        <begin position="25"/>
        <end position="321"/>
    </location>
</feature>
<organism evidence="2 3">
    <name type="scientific">Thermoclostridium caenicola</name>
    <dbReference type="NCBI Taxonomy" id="659425"/>
    <lineage>
        <taxon>Bacteria</taxon>
        <taxon>Bacillati</taxon>
        <taxon>Bacillota</taxon>
        <taxon>Clostridia</taxon>
        <taxon>Eubacteriales</taxon>
        <taxon>Oscillospiraceae</taxon>
        <taxon>Thermoclostridium</taxon>
    </lineage>
</organism>
<protein>
    <recommendedName>
        <fullName evidence="4">Right handed beta helix region</fullName>
    </recommendedName>
</protein>
<evidence type="ECO:0008006" key="4">
    <source>
        <dbReference type="Google" id="ProtNLM"/>
    </source>
</evidence>
<dbReference type="OrthoDB" id="9983040at2"/>
<feature type="signal peptide" evidence="1">
    <location>
        <begin position="1"/>
        <end position="24"/>
    </location>
</feature>
<keyword evidence="1" id="KW-0732">Signal</keyword>
<dbReference type="SUPFAM" id="SSF51126">
    <property type="entry name" value="Pectin lyase-like"/>
    <property type="match status" value="1"/>
</dbReference>
<reference evidence="2 3" key="1">
    <citation type="submission" date="2016-11" db="EMBL/GenBank/DDBJ databases">
        <authorList>
            <person name="Varghese N."/>
            <person name="Submissions S."/>
        </authorList>
    </citation>
    <scope>NUCLEOTIDE SEQUENCE [LARGE SCALE GENOMIC DNA]</scope>
    <source>
        <strain evidence="2 3">DSM 19027</strain>
    </source>
</reference>
<gene>
    <name evidence="2" type="ORF">SAMN05444373_102633</name>
</gene>